<dbReference type="AlphaFoldDB" id="V7ALB9"/>
<dbReference type="PANTHER" id="PTHR36057:SF1">
    <property type="entry name" value="LIPOPROTEIN LIPID ATTACHMENT SITE-LIKE PROTEIN, PUTATIVE (DUF1223)-RELATED"/>
    <property type="match status" value="1"/>
</dbReference>
<dbReference type="eggNOG" id="ENOG502QQGJ">
    <property type="taxonomic scope" value="Eukaryota"/>
</dbReference>
<dbReference type="PANTHER" id="PTHR36057">
    <property type="match status" value="1"/>
</dbReference>
<evidence type="ECO:0000313" key="1">
    <source>
        <dbReference type="EMBL" id="ESW04941.1"/>
    </source>
</evidence>
<reference evidence="2" key="1">
    <citation type="journal article" date="2014" name="Nat. Genet.">
        <title>A reference genome for common bean and genome-wide analysis of dual domestications.</title>
        <authorList>
            <person name="Schmutz J."/>
            <person name="McClean P.E."/>
            <person name="Mamidi S."/>
            <person name="Wu G.A."/>
            <person name="Cannon S.B."/>
            <person name="Grimwood J."/>
            <person name="Jenkins J."/>
            <person name="Shu S."/>
            <person name="Song Q."/>
            <person name="Chavarro C."/>
            <person name="Torres-Torres M."/>
            <person name="Geffroy V."/>
            <person name="Moghaddam S.M."/>
            <person name="Gao D."/>
            <person name="Abernathy B."/>
            <person name="Barry K."/>
            <person name="Blair M."/>
            <person name="Brick M.A."/>
            <person name="Chovatia M."/>
            <person name="Gepts P."/>
            <person name="Goodstein D.M."/>
            <person name="Gonzales M."/>
            <person name="Hellsten U."/>
            <person name="Hyten D.L."/>
            <person name="Jia G."/>
            <person name="Kelly J.D."/>
            <person name="Kudrna D."/>
            <person name="Lee R."/>
            <person name="Richard M.M."/>
            <person name="Miklas P.N."/>
            <person name="Osorno J.M."/>
            <person name="Rodrigues J."/>
            <person name="Thareau V."/>
            <person name="Urrea C.A."/>
            <person name="Wang M."/>
            <person name="Yu Y."/>
            <person name="Zhang M."/>
            <person name="Wing R.A."/>
            <person name="Cregan P.B."/>
            <person name="Rokhsar D.S."/>
            <person name="Jackson S.A."/>
        </authorList>
    </citation>
    <scope>NUCLEOTIDE SEQUENCE [LARGE SCALE GENOMIC DNA]</scope>
    <source>
        <strain evidence="2">cv. G19833</strain>
    </source>
</reference>
<dbReference type="OMA" id="LPIDYWD"/>
<gene>
    <name evidence="1" type="ORF">PHAVU_011G138400g</name>
</gene>
<organism evidence="1 2">
    <name type="scientific">Phaseolus vulgaris</name>
    <name type="common">Kidney bean</name>
    <name type="synonym">French bean</name>
    <dbReference type="NCBI Taxonomy" id="3885"/>
    <lineage>
        <taxon>Eukaryota</taxon>
        <taxon>Viridiplantae</taxon>
        <taxon>Streptophyta</taxon>
        <taxon>Embryophyta</taxon>
        <taxon>Tracheophyta</taxon>
        <taxon>Spermatophyta</taxon>
        <taxon>Magnoliopsida</taxon>
        <taxon>eudicotyledons</taxon>
        <taxon>Gunneridae</taxon>
        <taxon>Pentapetalae</taxon>
        <taxon>rosids</taxon>
        <taxon>fabids</taxon>
        <taxon>Fabales</taxon>
        <taxon>Fabaceae</taxon>
        <taxon>Papilionoideae</taxon>
        <taxon>50 kb inversion clade</taxon>
        <taxon>NPAAA clade</taxon>
        <taxon>indigoferoid/millettioid clade</taxon>
        <taxon>Phaseoleae</taxon>
        <taxon>Phaseolus</taxon>
    </lineage>
</organism>
<dbReference type="InterPro" id="IPR010634">
    <property type="entry name" value="DUF1223"/>
</dbReference>
<keyword evidence="2" id="KW-1185">Reference proteome</keyword>
<accession>V7ALB9</accession>
<evidence type="ECO:0000313" key="2">
    <source>
        <dbReference type="Proteomes" id="UP000000226"/>
    </source>
</evidence>
<dbReference type="STRING" id="3885.V7ALB9"/>
<dbReference type="EMBL" id="CM002298">
    <property type="protein sequence ID" value="ESW04941.1"/>
    <property type="molecule type" value="Genomic_DNA"/>
</dbReference>
<dbReference type="SUPFAM" id="SSF52833">
    <property type="entry name" value="Thioredoxin-like"/>
    <property type="match status" value="1"/>
</dbReference>
<dbReference type="Pfam" id="PF06764">
    <property type="entry name" value="DUF1223"/>
    <property type="match status" value="1"/>
</dbReference>
<dbReference type="Proteomes" id="UP000000226">
    <property type="component" value="Chromosome 11"/>
</dbReference>
<dbReference type="Gramene" id="ESW04941">
    <property type="protein sequence ID" value="ESW04941"/>
    <property type="gene ID" value="PHAVU_011G138400g"/>
</dbReference>
<dbReference type="PhylomeDB" id="V7ALB9"/>
<protein>
    <submittedName>
        <fullName evidence="1">Uncharacterized protein</fullName>
    </submittedName>
</protein>
<proteinExistence type="predicted"/>
<name>V7ALB9_PHAVU</name>
<dbReference type="InterPro" id="IPR036249">
    <property type="entry name" value="Thioredoxin-like_sf"/>
</dbReference>
<dbReference type="OrthoDB" id="938668at2759"/>
<sequence>MFLATFGSPPSISTCHLQLSLLTPRHTFSLHSLFRSLSSLLPFSPQHFPPYSTNPLLCHATADYHAMAPRLWACFGGKGSRGGEAIAERRVTTADFGSESSRGGGGQGAVVVEMFSSQGCATSPEAELVLSRLGRGDFELEVPVVVLTFHVDYWDYVGWKDPFGSSQWTVRQKAYVEALGLDTIFTPQVVIQGKSQCVGNDENALIETITNAPRFPAPTFRATFTKPAPDSLQVSLTGALRTKVDSSGANVMVALYESGLVTDCPRGENKGRVLSNDYVVRKLEKLCTVKDISAKKTVSGTVNFPLWQGFNSSKCGLAVFVQNSSHQIFGSQSFQLPEDI</sequence>